<evidence type="ECO:0000313" key="9">
    <source>
        <dbReference type="Proteomes" id="UP001152888"/>
    </source>
</evidence>
<dbReference type="GO" id="GO:0005615">
    <property type="term" value="C:extracellular space"/>
    <property type="evidence" value="ECO:0007669"/>
    <property type="project" value="TreeGrafter"/>
</dbReference>
<gene>
    <name evidence="8" type="ORF">ACAOBT_LOCUS11175</name>
</gene>
<reference evidence="8" key="1">
    <citation type="submission" date="2022-03" db="EMBL/GenBank/DDBJ databases">
        <authorList>
            <person name="Sayadi A."/>
        </authorList>
    </citation>
    <scope>NUCLEOTIDE SEQUENCE</scope>
</reference>
<evidence type="ECO:0000256" key="7">
    <source>
        <dbReference type="SAM" id="SignalP"/>
    </source>
</evidence>
<comment type="similarity">
    <text evidence="2">Belongs to the PBP/GOBP family.</text>
</comment>
<evidence type="ECO:0000256" key="6">
    <source>
        <dbReference type="ARBA" id="ARBA00056866"/>
    </source>
</evidence>
<protein>
    <submittedName>
        <fullName evidence="8">Uncharacterized protein</fullName>
    </submittedName>
</protein>
<keyword evidence="3" id="KW-0964">Secreted</keyword>
<comment type="function">
    <text evidence="6">May be a carrier protein for lipids.</text>
</comment>
<dbReference type="SMART" id="SM00708">
    <property type="entry name" value="PhBP"/>
    <property type="match status" value="1"/>
</dbReference>
<dbReference type="PANTHER" id="PTHR11857:SF43">
    <property type="entry name" value="GEO07291P1-RELATED"/>
    <property type="match status" value="1"/>
</dbReference>
<comment type="subcellular location">
    <subcellularLocation>
        <location evidence="1">Secreted</location>
    </subcellularLocation>
</comment>
<dbReference type="GO" id="GO:0007608">
    <property type="term" value="P:sensory perception of smell"/>
    <property type="evidence" value="ECO:0007669"/>
    <property type="project" value="TreeGrafter"/>
</dbReference>
<keyword evidence="4 7" id="KW-0732">Signal</keyword>
<dbReference type="CDD" id="cd23992">
    <property type="entry name" value="PBP_GOBP"/>
    <property type="match status" value="1"/>
</dbReference>
<feature type="chain" id="PRO_5040329470" evidence="7">
    <location>
        <begin position="20"/>
        <end position="143"/>
    </location>
</feature>
<dbReference type="GO" id="GO:0005549">
    <property type="term" value="F:odorant binding"/>
    <property type="evidence" value="ECO:0007669"/>
    <property type="project" value="InterPro"/>
</dbReference>
<evidence type="ECO:0000256" key="3">
    <source>
        <dbReference type="ARBA" id="ARBA00022525"/>
    </source>
</evidence>
<dbReference type="Proteomes" id="UP001152888">
    <property type="component" value="Unassembled WGS sequence"/>
</dbReference>
<accession>A0A9P0KGZ1</accession>
<evidence type="ECO:0000313" key="8">
    <source>
        <dbReference type="EMBL" id="CAH1974553.1"/>
    </source>
</evidence>
<sequence length="143" mass="16182">MKVYAVLVVIGAIFGDCCSQKYTEQEKAVVIKNRDECIVETKVNPALLEKADKGLFVDDPKLHCFIKCFYQKTGFVTESGEPILSNIRNRLPASMDKDRAIELVKKCQQSRKGRNPCENVYLIHKCYYENTVPDDGQATKKTG</sequence>
<dbReference type="SUPFAM" id="SSF47565">
    <property type="entry name" value="Insect pheromone/odorant-binding proteins"/>
    <property type="match status" value="1"/>
</dbReference>
<evidence type="ECO:0000256" key="4">
    <source>
        <dbReference type="ARBA" id="ARBA00022729"/>
    </source>
</evidence>
<dbReference type="EMBL" id="CAKOFQ010006827">
    <property type="protein sequence ID" value="CAH1974553.1"/>
    <property type="molecule type" value="Genomic_DNA"/>
</dbReference>
<dbReference type="InterPro" id="IPR006170">
    <property type="entry name" value="PBP/GOBP"/>
</dbReference>
<dbReference type="FunFam" id="1.10.238.20:FF:000001">
    <property type="entry name" value="General odorant-binding protein lush"/>
    <property type="match status" value="1"/>
</dbReference>
<comment type="caution">
    <text evidence="8">The sequence shown here is derived from an EMBL/GenBank/DDBJ whole genome shotgun (WGS) entry which is preliminary data.</text>
</comment>
<evidence type="ECO:0000256" key="1">
    <source>
        <dbReference type="ARBA" id="ARBA00004613"/>
    </source>
</evidence>
<evidence type="ECO:0000256" key="2">
    <source>
        <dbReference type="ARBA" id="ARBA00008098"/>
    </source>
</evidence>
<dbReference type="OrthoDB" id="6601693at2759"/>
<dbReference type="InterPro" id="IPR036728">
    <property type="entry name" value="PBP_GOBP_sf"/>
</dbReference>
<proteinExistence type="inferred from homology"/>
<organism evidence="8 9">
    <name type="scientific">Acanthoscelides obtectus</name>
    <name type="common">Bean weevil</name>
    <name type="synonym">Bruchus obtectus</name>
    <dbReference type="NCBI Taxonomy" id="200917"/>
    <lineage>
        <taxon>Eukaryota</taxon>
        <taxon>Metazoa</taxon>
        <taxon>Ecdysozoa</taxon>
        <taxon>Arthropoda</taxon>
        <taxon>Hexapoda</taxon>
        <taxon>Insecta</taxon>
        <taxon>Pterygota</taxon>
        <taxon>Neoptera</taxon>
        <taxon>Endopterygota</taxon>
        <taxon>Coleoptera</taxon>
        <taxon>Polyphaga</taxon>
        <taxon>Cucujiformia</taxon>
        <taxon>Chrysomeloidea</taxon>
        <taxon>Chrysomelidae</taxon>
        <taxon>Bruchinae</taxon>
        <taxon>Bruchini</taxon>
        <taxon>Acanthoscelides</taxon>
    </lineage>
</organism>
<dbReference type="PANTHER" id="PTHR11857">
    <property type="entry name" value="ODORANT BINDING PROTEIN-RELATED"/>
    <property type="match status" value="1"/>
</dbReference>
<feature type="signal peptide" evidence="7">
    <location>
        <begin position="1"/>
        <end position="19"/>
    </location>
</feature>
<name>A0A9P0KGZ1_ACAOB</name>
<dbReference type="Gene3D" id="1.10.238.20">
    <property type="entry name" value="Pheromone/general odorant binding protein domain"/>
    <property type="match status" value="1"/>
</dbReference>
<evidence type="ECO:0000256" key="5">
    <source>
        <dbReference type="ARBA" id="ARBA00023180"/>
    </source>
</evidence>
<dbReference type="AlphaFoldDB" id="A0A9P0KGZ1"/>
<keyword evidence="5" id="KW-0325">Glycoprotein</keyword>
<keyword evidence="9" id="KW-1185">Reference proteome</keyword>
<dbReference type="Pfam" id="PF01395">
    <property type="entry name" value="PBP_GOBP"/>
    <property type="match status" value="1"/>
</dbReference>